<dbReference type="SUPFAM" id="SSF56059">
    <property type="entry name" value="Glutathione synthetase ATP-binding domain-like"/>
    <property type="match status" value="1"/>
</dbReference>
<dbReference type="PANTHER" id="PTHR43334:SF1">
    <property type="entry name" value="3-HYDROXYPROPIONATE--COA LIGASE [ADP-FORMING]"/>
    <property type="match status" value="1"/>
</dbReference>
<evidence type="ECO:0000256" key="3">
    <source>
        <dbReference type="ARBA" id="ARBA00022840"/>
    </source>
</evidence>
<evidence type="ECO:0000256" key="1">
    <source>
        <dbReference type="ARBA" id="ARBA00022598"/>
    </source>
</evidence>
<feature type="domain" description="ATP-grasp" evidence="5">
    <location>
        <begin position="24"/>
        <end position="60"/>
    </location>
</feature>
<evidence type="ECO:0000256" key="4">
    <source>
        <dbReference type="PROSITE-ProRule" id="PRU00409"/>
    </source>
</evidence>
<dbReference type="RefSeq" id="WP_058371450.1">
    <property type="nucleotide sequence ID" value="NZ_LNTB01000001.1"/>
</dbReference>
<dbReference type="InterPro" id="IPR013815">
    <property type="entry name" value="ATP_grasp_subdomain_1"/>
</dbReference>
<keyword evidence="2 4" id="KW-0547">Nucleotide-binding</keyword>
<evidence type="ECO:0000256" key="2">
    <source>
        <dbReference type="ARBA" id="ARBA00022741"/>
    </source>
</evidence>
<dbReference type="EMBL" id="LNTB01000001">
    <property type="protein sequence ID" value="KSW12779.1"/>
    <property type="molecule type" value="Genomic_DNA"/>
</dbReference>
<dbReference type="PANTHER" id="PTHR43334">
    <property type="entry name" value="ACETATE--COA LIGASE [ADP-FORMING]"/>
    <property type="match status" value="1"/>
</dbReference>
<keyword evidence="7" id="KW-1185">Reference proteome</keyword>
<accession>A0A0V8RXJ4</accession>
<proteinExistence type="predicted"/>
<name>A0A0V8RXJ4_PYROC</name>
<dbReference type="FunFam" id="3.30.1490.20:FF:000020">
    <property type="entry name" value="Protein lysine acetyltransferase"/>
    <property type="match status" value="1"/>
</dbReference>
<dbReference type="GO" id="GO:0046872">
    <property type="term" value="F:metal ion binding"/>
    <property type="evidence" value="ECO:0007669"/>
    <property type="project" value="InterPro"/>
</dbReference>
<evidence type="ECO:0000313" key="6">
    <source>
        <dbReference type="EMBL" id="KSW12779.1"/>
    </source>
</evidence>
<protein>
    <submittedName>
        <fullName evidence="6">Acetyl-CoA synthetase</fullName>
    </submittedName>
</protein>
<dbReference type="Gene3D" id="3.30.1490.20">
    <property type="entry name" value="ATP-grasp fold, A domain"/>
    <property type="match status" value="1"/>
</dbReference>
<dbReference type="PROSITE" id="PS50975">
    <property type="entry name" value="ATP_GRASP"/>
    <property type="match status" value="1"/>
</dbReference>
<keyword evidence="3 4" id="KW-0067">ATP-binding</keyword>
<dbReference type="Pfam" id="PF13549">
    <property type="entry name" value="ATP-grasp_5"/>
    <property type="match status" value="1"/>
</dbReference>
<evidence type="ECO:0000259" key="5">
    <source>
        <dbReference type="PROSITE" id="PS50975"/>
    </source>
</evidence>
<dbReference type="AlphaFoldDB" id="A0A0V8RXJ4"/>
<dbReference type="GO" id="GO:0005524">
    <property type="term" value="F:ATP binding"/>
    <property type="evidence" value="ECO:0007669"/>
    <property type="project" value="UniProtKB-UniRule"/>
</dbReference>
<dbReference type="InterPro" id="IPR051538">
    <property type="entry name" value="Acyl-CoA_Synth/Transferase"/>
</dbReference>
<dbReference type="GO" id="GO:0016874">
    <property type="term" value="F:ligase activity"/>
    <property type="evidence" value="ECO:0007669"/>
    <property type="project" value="UniProtKB-KW"/>
</dbReference>
<dbReference type="InterPro" id="IPR011761">
    <property type="entry name" value="ATP-grasp"/>
</dbReference>
<evidence type="ECO:0000313" key="7">
    <source>
        <dbReference type="Proteomes" id="UP000053352"/>
    </source>
</evidence>
<reference evidence="6 7" key="1">
    <citation type="submission" date="2015-11" db="EMBL/GenBank/DDBJ databases">
        <title>Genome sequence of Pyrodictium occultum PL-19, a marine hyperthermophilic archaeon isolated from Volcano, Italy.</title>
        <authorList>
            <person name="Utturkar S."/>
            <person name="Huber H."/>
            <person name="Leptihn S."/>
            <person name="Brown S."/>
            <person name="Stetter K.O."/>
            <person name="Podar M."/>
        </authorList>
    </citation>
    <scope>NUCLEOTIDE SEQUENCE [LARGE SCALE GENOMIC DNA]</scope>
    <source>
        <strain evidence="6 7">PL-19</strain>
    </source>
</reference>
<dbReference type="Proteomes" id="UP000053352">
    <property type="component" value="Unassembled WGS sequence"/>
</dbReference>
<dbReference type="OrthoDB" id="18103at2157"/>
<dbReference type="Gene3D" id="3.30.470.20">
    <property type="entry name" value="ATP-grasp fold, B domain"/>
    <property type="match status" value="1"/>
</dbReference>
<organism evidence="6 7">
    <name type="scientific">Pyrodictium occultum</name>
    <dbReference type="NCBI Taxonomy" id="2309"/>
    <lineage>
        <taxon>Archaea</taxon>
        <taxon>Thermoproteota</taxon>
        <taxon>Thermoprotei</taxon>
        <taxon>Desulfurococcales</taxon>
        <taxon>Pyrodictiaceae</taxon>
        <taxon>Pyrodictium</taxon>
    </lineage>
</organism>
<keyword evidence="1" id="KW-0436">Ligase</keyword>
<gene>
    <name evidence="6" type="ORF">CF15_07450</name>
</gene>
<sequence>MDPRSIVAAALREGRSKLLEHEALALVEAYGVRVPGYRLARSPREAAEAAREIGFPVALKIVSPDIVHKSDVGGVVLGLGTPGEVEKAYSEVIERVRERAPGARVVGVLVQAMAPPGGVELVVGAVRDPVFGPAVMFGLGGIFVEVFRDVSFRVSPFTRRDAEEMIREVRAYRILRGVRGLPPRDIGALVDIVMAVQRLMEENPEVRGLDINPVLSYPEGALAVDARVVLGEGAR</sequence>
<comment type="caution">
    <text evidence="6">The sequence shown here is derived from an EMBL/GenBank/DDBJ whole genome shotgun (WGS) entry which is preliminary data.</text>
</comment>
<dbReference type="STRING" id="2309.CF15_07450"/>